<dbReference type="Proteomes" id="UP000472277">
    <property type="component" value="Chromosome 11"/>
</dbReference>
<dbReference type="PANTHER" id="PTHR36542:SF2">
    <property type="entry name" value="GIG2-LIKE PROTEIN DRED-RELATED"/>
    <property type="match status" value="1"/>
</dbReference>
<evidence type="ECO:0000256" key="1">
    <source>
        <dbReference type="ARBA" id="ARBA00024347"/>
    </source>
</evidence>
<dbReference type="GO" id="GO:0005737">
    <property type="term" value="C:cytoplasm"/>
    <property type="evidence" value="ECO:0007669"/>
    <property type="project" value="TreeGrafter"/>
</dbReference>
<dbReference type="GO" id="GO:0003950">
    <property type="term" value="F:NAD+ poly-ADP-ribosyltransferase activity"/>
    <property type="evidence" value="ECO:0007669"/>
    <property type="project" value="InterPro"/>
</dbReference>
<dbReference type="InterPro" id="IPR012317">
    <property type="entry name" value="Poly(ADP-ribose)pol_cat_dom"/>
</dbReference>
<dbReference type="Gene3D" id="3.90.175.10">
    <property type="entry name" value="Diphtheria Toxin, domain 1"/>
    <property type="match status" value="4"/>
</dbReference>
<reference evidence="3" key="2">
    <citation type="submission" date="2025-09" db="UniProtKB">
        <authorList>
            <consortium name="Ensembl"/>
        </authorList>
    </citation>
    <scope>IDENTIFICATION</scope>
</reference>
<accession>A0A673Y0B3</accession>
<comment type="similarity">
    <text evidence="1">Belongs to the ARTD/PARP family.</text>
</comment>
<reference evidence="3" key="1">
    <citation type="submission" date="2025-08" db="UniProtKB">
        <authorList>
            <consortium name="Ensembl"/>
        </authorList>
    </citation>
    <scope>IDENTIFICATION</scope>
</reference>
<dbReference type="Pfam" id="PF00644">
    <property type="entry name" value="PARP"/>
    <property type="match status" value="1"/>
</dbReference>
<name>A0A673Y0B3_SALTR</name>
<evidence type="ECO:0000313" key="3">
    <source>
        <dbReference type="Ensembl" id="ENSSTUP00000027927.1"/>
    </source>
</evidence>
<organism evidence="3 4">
    <name type="scientific">Salmo trutta</name>
    <name type="common">Brown trout</name>
    <dbReference type="NCBI Taxonomy" id="8032"/>
    <lineage>
        <taxon>Eukaryota</taxon>
        <taxon>Metazoa</taxon>
        <taxon>Chordata</taxon>
        <taxon>Craniata</taxon>
        <taxon>Vertebrata</taxon>
        <taxon>Euteleostomi</taxon>
        <taxon>Actinopterygii</taxon>
        <taxon>Neopterygii</taxon>
        <taxon>Teleostei</taxon>
        <taxon>Protacanthopterygii</taxon>
        <taxon>Salmoniformes</taxon>
        <taxon>Salmonidae</taxon>
        <taxon>Salmoninae</taxon>
        <taxon>Salmo</taxon>
    </lineage>
</organism>
<evidence type="ECO:0000259" key="2">
    <source>
        <dbReference type="Pfam" id="PF00644"/>
    </source>
</evidence>
<dbReference type="AlphaFoldDB" id="A0A673Y0B3"/>
<keyword evidence="4" id="KW-1185">Reference proteome</keyword>
<proteinExistence type="inferred from homology"/>
<sequence>YWTLGYQTTPTHPEDHREYVMFHGCSKEGAELIKRKGFKPSRADISMLGAGVYVSRDIRKACKYPLDVPDSEKRVLKVRVDVGRVKVIDRQNHPMQKTWHTVHGFDTAWVPPGVGMVRSNQQENCVYEPKRIKVIEYDHLQSGVTPEDSHVYVMYHGTSKQAAVEIQRNGFTPSTDGTLGAGVYVSRDIRKAIKYPIGADDSDRMVLKVKVNVGRVKVINKEGHDNQYDWHTRGFDTAWVRPSVGMVTNNQEEDCVYDPKRIKVMAIDITVQPYSSTWPGLSTLSITTFLLTNEHPEDHREYVMFHGTTKEATELIKKNGFTPSREELGLGVYVSRDIGKAIKYPLGVSNNKRRVLKVRVDVGKVKIIDQQNHPMQETWHTEHGYDTAWVPPGVSMVLSNQQGNCVYDPKRIKVIHRHLQSGVTPEDSHVYVMYHGTSKQAAVEIQRNGFTPSTDGMLGAGVYVSRDIRKAIKYPIGADDSDRMVLKVKVDVGKVKIIDVQGHDRQYDWHTHGYDTAWVPPGVDMVPSNQQENCVYDPKRIKVMALPVSMIIIVFL</sequence>
<dbReference type="SUPFAM" id="SSF56399">
    <property type="entry name" value="ADP-ribosylation"/>
    <property type="match status" value="4"/>
</dbReference>
<dbReference type="Ensembl" id="ENSSTUT00000029239.1">
    <property type="protein sequence ID" value="ENSSTUP00000027927.1"/>
    <property type="gene ID" value="ENSSTUG00000012125.1"/>
</dbReference>
<dbReference type="InParanoid" id="A0A673Y0B3"/>
<dbReference type="GeneTree" id="ENSGT00940000163496"/>
<feature type="domain" description="PARP catalytic" evidence="2">
    <location>
        <begin position="430"/>
        <end position="495"/>
    </location>
</feature>
<dbReference type="PANTHER" id="PTHR36542">
    <property type="entry name" value="GIG2-LIKE PROTEIN DRED-RELATED"/>
    <property type="match status" value="1"/>
</dbReference>
<evidence type="ECO:0000313" key="4">
    <source>
        <dbReference type="Proteomes" id="UP000472277"/>
    </source>
</evidence>
<protein>
    <recommendedName>
        <fullName evidence="2">PARP catalytic domain-containing protein</fullName>
    </recommendedName>
</protein>